<organism evidence="1 2">
    <name type="scientific">Capsicum annuum</name>
    <name type="common">Capsicum pepper</name>
    <dbReference type="NCBI Taxonomy" id="4072"/>
    <lineage>
        <taxon>Eukaryota</taxon>
        <taxon>Viridiplantae</taxon>
        <taxon>Streptophyta</taxon>
        <taxon>Embryophyta</taxon>
        <taxon>Tracheophyta</taxon>
        <taxon>Spermatophyta</taxon>
        <taxon>Magnoliopsida</taxon>
        <taxon>eudicotyledons</taxon>
        <taxon>Gunneridae</taxon>
        <taxon>Pentapetalae</taxon>
        <taxon>asterids</taxon>
        <taxon>lamiids</taxon>
        <taxon>Solanales</taxon>
        <taxon>Solanaceae</taxon>
        <taxon>Solanoideae</taxon>
        <taxon>Capsiceae</taxon>
        <taxon>Capsicum</taxon>
    </lineage>
</organism>
<reference evidence="1 2" key="2">
    <citation type="journal article" date="2017" name="Genome Biol.">
        <title>New reference genome sequences of hot pepper reveal the massive evolution of plant disease-resistance genes by retroduplication.</title>
        <authorList>
            <person name="Kim S."/>
            <person name="Park J."/>
            <person name="Yeom S.I."/>
            <person name="Kim Y.M."/>
            <person name="Seo E."/>
            <person name="Kim K.T."/>
            <person name="Kim M.S."/>
            <person name="Lee J.M."/>
            <person name="Cheong K."/>
            <person name="Shin H.S."/>
            <person name="Kim S.B."/>
            <person name="Han K."/>
            <person name="Lee J."/>
            <person name="Park M."/>
            <person name="Lee H.A."/>
            <person name="Lee H.Y."/>
            <person name="Lee Y."/>
            <person name="Oh S."/>
            <person name="Lee J.H."/>
            <person name="Choi E."/>
            <person name="Choi E."/>
            <person name="Lee S.E."/>
            <person name="Jeon J."/>
            <person name="Kim H."/>
            <person name="Choi G."/>
            <person name="Song H."/>
            <person name="Lee J."/>
            <person name="Lee S.C."/>
            <person name="Kwon J.K."/>
            <person name="Lee H.Y."/>
            <person name="Koo N."/>
            <person name="Hong Y."/>
            <person name="Kim R.W."/>
            <person name="Kang W.H."/>
            <person name="Huh J.H."/>
            <person name="Kang B.C."/>
            <person name="Yang T.J."/>
            <person name="Lee Y.H."/>
            <person name="Bennetzen J.L."/>
            <person name="Choi D."/>
        </authorList>
    </citation>
    <scope>NUCLEOTIDE SEQUENCE [LARGE SCALE GENOMIC DNA]</scope>
    <source>
        <strain evidence="2">cv. CM334</strain>
    </source>
</reference>
<keyword evidence="2" id="KW-1185">Reference proteome</keyword>
<proteinExistence type="predicted"/>
<name>A0A2G3AF92_CAPAN</name>
<gene>
    <name evidence="1" type="ORF">T459_00788</name>
</gene>
<protein>
    <submittedName>
        <fullName evidence="1">Uncharacterized protein</fullName>
    </submittedName>
</protein>
<sequence length="163" mass="18779">MTCFNDRESPHPYLEIVENNSDSHAKVLTLKVHPPVINAFPLVRKPLETSLHLTKWSTTETKDVMDNFSSKIMTKKVFLLKSSTHQNGVVASSPSRNENLSSWRVPFSGFGEVQYISGYWEWIEDVLARNKETLERNKTYDAVFASFFTYDHNDNVLQAFCEN</sequence>
<dbReference type="AlphaFoldDB" id="A0A2G3AF92"/>
<reference evidence="1 2" key="1">
    <citation type="journal article" date="2014" name="Nat. Genet.">
        <title>Genome sequence of the hot pepper provides insights into the evolution of pungency in Capsicum species.</title>
        <authorList>
            <person name="Kim S."/>
            <person name="Park M."/>
            <person name="Yeom S.I."/>
            <person name="Kim Y.M."/>
            <person name="Lee J.M."/>
            <person name="Lee H.A."/>
            <person name="Seo E."/>
            <person name="Choi J."/>
            <person name="Cheong K."/>
            <person name="Kim K.T."/>
            <person name="Jung K."/>
            <person name="Lee G.W."/>
            <person name="Oh S.K."/>
            <person name="Bae C."/>
            <person name="Kim S.B."/>
            <person name="Lee H.Y."/>
            <person name="Kim S.Y."/>
            <person name="Kim M.S."/>
            <person name="Kang B.C."/>
            <person name="Jo Y.D."/>
            <person name="Yang H.B."/>
            <person name="Jeong H.J."/>
            <person name="Kang W.H."/>
            <person name="Kwon J.K."/>
            <person name="Shin C."/>
            <person name="Lim J.Y."/>
            <person name="Park J.H."/>
            <person name="Huh J.H."/>
            <person name="Kim J.S."/>
            <person name="Kim B.D."/>
            <person name="Cohen O."/>
            <person name="Paran I."/>
            <person name="Suh M.C."/>
            <person name="Lee S.B."/>
            <person name="Kim Y.K."/>
            <person name="Shin Y."/>
            <person name="Noh S.J."/>
            <person name="Park J."/>
            <person name="Seo Y.S."/>
            <person name="Kwon S.Y."/>
            <person name="Kim H.A."/>
            <person name="Park J.M."/>
            <person name="Kim H.J."/>
            <person name="Choi S.B."/>
            <person name="Bosland P.W."/>
            <person name="Reeves G."/>
            <person name="Jo S.H."/>
            <person name="Lee B.W."/>
            <person name="Cho H.T."/>
            <person name="Choi H.S."/>
            <person name="Lee M.S."/>
            <person name="Yu Y."/>
            <person name="Do Choi Y."/>
            <person name="Park B.S."/>
            <person name="van Deynze A."/>
            <person name="Ashrafi H."/>
            <person name="Hill T."/>
            <person name="Kim W.T."/>
            <person name="Pai H.S."/>
            <person name="Ahn H.K."/>
            <person name="Yeam I."/>
            <person name="Giovannoni J.J."/>
            <person name="Rose J.K."/>
            <person name="Sorensen I."/>
            <person name="Lee S.J."/>
            <person name="Kim R.W."/>
            <person name="Choi I.Y."/>
            <person name="Choi B.S."/>
            <person name="Lim J.S."/>
            <person name="Lee Y.H."/>
            <person name="Choi D."/>
        </authorList>
    </citation>
    <scope>NUCLEOTIDE SEQUENCE [LARGE SCALE GENOMIC DNA]</scope>
    <source>
        <strain evidence="2">cv. CM334</strain>
    </source>
</reference>
<dbReference type="Gramene" id="PHT92906">
    <property type="protein sequence ID" value="PHT92906"/>
    <property type="gene ID" value="T459_00788"/>
</dbReference>
<dbReference type="OMA" id="CFNDRES"/>
<dbReference type="PANTHER" id="PTHR36607">
    <property type="entry name" value="1,2-DIHYDROXY-3-KETO-5-METHYLTHIOPENTENE DIOXYGENASE 4"/>
    <property type="match status" value="1"/>
</dbReference>
<dbReference type="EMBL" id="AYRZ02000001">
    <property type="protein sequence ID" value="PHT92906.1"/>
    <property type="molecule type" value="Genomic_DNA"/>
</dbReference>
<evidence type="ECO:0000313" key="1">
    <source>
        <dbReference type="EMBL" id="PHT92906.1"/>
    </source>
</evidence>
<dbReference type="PANTHER" id="PTHR36607:SF24">
    <property type="entry name" value="AMINOTRANSFERASE-LIKE PLANT MOBILE DOMAIN-CONTAINING PROTEIN"/>
    <property type="match status" value="1"/>
</dbReference>
<accession>A0A2G3AF92</accession>
<evidence type="ECO:0000313" key="2">
    <source>
        <dbReference type="Proteomes" id="UP000222542"/>
    </source>
</evidence>
<comment type="caution">
    <text evidence="1">The sequence shown here is derived from an EMBL/GenBank/DDBJ whole genome shotgun (WGS) entry which is preliminary data.</text>
</comment>
<dbReference type="Proteomes" id="UP000222542">
    <property type="component" value="Unassembled WGS sequence"/>
</dbReference>